<dbReference type="Proteomes" id="UP001642484">
    <property type="component" value="Unassembled WGS sequence"/>
</dbReference>
<dbReference type="EMBL" id="CAXAMN010024818">
    <property type="protein sequence ID" value="CAK9090281.1"/>
    <property type="molecule type" value="Genomic_DNA"/>
</dbReference>
<protein>
    <submittedName>
        <fullName evidence="2">Uncharacterized protein</fullName>
    </submittedName>
</protein>
<name>A0ABP0QTI5_9DINO</name>
<keyword evidence="1" id="KW-0812">Transmembrane</keyword>
<comment type="caution">
    <text evidence="2">The sequence shown here is derived from an EMBL/GenBank/DDBJ whole genome shotgun (WGS) entry which is preliminary data.</text>
</comment>
<evidence type="ECO:0000256" key="1">
    <source>
        <dbReference type="SAM" id="Phobius"/>
    </source>
</evidence>
<evidence type="ECO:0000313" key="3">
    <source>
        <dbReference type="Proteomes" id="UP001642484"/>
    </source>
</evidence>
<keyword evidence="1" id="KW-1133">Transmembrane helix</keyword>
<reference evidence="2 3" key="1">
    <citation type="submission" date="2024-02" db="EMBL/GenBank/DDBJ databases">
        <authorList>
            <person name="Chen Y."/>
            <person name="Shah S."/>
            <person name="Dougan E. K."/>
            <person name="Thang M."/>
            <person name="Chan C."/>
        </authorList>
    </citation>
    <scope>NUCLEOTIDE SEQUENCE [LARGE SCALE GENOMIC DNA]</scope>
</reference>
<feature type="transmembrane region" description="Helical" evidence="1">
    <location>
        <begin position="408"/>
        <end position="428"/>
    </location>
</feature>
<accession>A0ABP0QTI5</accession>
<organism evidence="2 3">
    <name type="scientific">Durusdinium trenchii</name>
    <dbReference type="NCBI Taxonomy" id="1381693"/>
    <lineage>
        <taxon>Eukaryota</taxon>
        <taxon>Sar</taxon>
        <taxon>Alveolata</taxon>
        <taxon>Dinophyceae</taxon>
        <taxon>Suessiales</taxon>
        <taxon>Symbiodiniaceae</taxon>
        <taxon>Durusdinium</taxon>
    </lineage>
</organism>
<sequence>MLFPIPPAETVVSPVGPVRPSGRDDFATLRAGLESCWSAGFTAELCCDVPTYGEEGNPSCWDGEFNFQRCCSGAALPTATAEDAVRVEVEQFAAPALGHPPEELSVGLFPTYEPGKDCWTGSAATYARCCDLRISPMGDIFNCWDNNRFTFERCCFLGEAAPGQSPPKPLLRPALLRADQAKPAEAAALRPAGRECWVQGFTYAACCLGGLGTCWDEHFTREACCDGLPQLPEVGATVKSSDPSVDCLQMAQLAVLDLEQTPRQCSQRYWYLASMGAGLIATERLGIPRWFPVEQVAAVKPLRPQRMHFVGGLCLPVSCSTEVVASYLAPLVVPWWRSPRRAPSALNASHMVLPPPLAVRHKVYPREENQWSFQMFTALRPRLGEKLGDLERWDFAILLYDPLPRFGLSRQLMLVLSFLVIMVFFYLAPREIDAESSFLSPHFHWVRLGLSRGPKHLEVTRLLLTLVVLYIHVIDHGPWLPVPHRSFGASLMLFRSCLSRVNIGFVVLMVHLSISRRSLKQAPSAWSWMKGVAYHALKRWFVISPVVTFWTFVFIHAPFDGVPMNNILKSNPLYLWYGERRDHCDDTMSFVSSILLIHAPVMGLRSPCHNTDIFESLFQVDLVVFGLLSALGRARAAQLAHLLWVLAVAMSYQQMSPIPEASFNDTCHTFASLLPSAMATLAISWWLPKPELPHAPRRGRMRCLATLAIAGILASGLQDGMLHSDFQWPAALQPLADWVKLMHMPNRSYVLPCHCYELLLVFGLLVHLKQGWLGVHRQESWSGLRALARMSAGVCASNLFMLHLAGAFIYEEPVDLNVFSFWAHLLMVFASSLLASIMVHGLIEGPFACMLTDGLPQDVVAFPAAAAAA</sequence>
<feature type="transmembrane region" description="Helical" evidence="1">
    <location>
        <begin position="787"/>
        <end position="809"/>
    </location>
</feature>
<proteinExistence type="predicted"/>
<keyword evidence="3" id="KW-1185">Reference proteome</keyword>
<feature type="transmembrane region" description="Helical" evidence="1">
    <location>
        <begin position="821"/>
        <end position="843"/>
    </location>
</feature>
<evidence type="ECO:0000313" key="2">
    <source>
        <dbReference type="EMBL" id="CAK9090281.1"/>
    </source>
</evidence>
<gene>
    <name evidence="2" type="ORF">CCMP2556_LOCUS43396</name>
</gene>
<keyword evidence="1" id="KW-0472">Membrane</keyword>
<feature type="transmembrane region" description="Helical" evidence="1">
    <location>
        <begin position="540"/>
        <end position="559"/>
    </location>
</feature>